<accession>A0A557SZG8</accession>
<proteinExistence type="predicted"/>
<comment type="caution">
    <text evidence="1">The sequence shown here is derived from an EMBL/GenBank/DDBJ whole genome shotgun (WGS) entry which is preliminary data.</text>
</comment>
<evidence type="ECO:0000313" key="1">
    <source>
        <dbReference type="EMBL" id="TVP41993.1"/>
    </source>
</evidence>
<name>A0A557SZG8_9ARCH</name>
<dbReference type="AlphaFoldDB" id="A0A557SZG8"/>
<protein>
    <submittedName>
        <fullName evidence="1">Uncharacterized protein</fullName>
    </submittedName>
</protein>
<reference evidence="1 2" key="1">
    <citation type="journal article" date="2019" name="Front. Microbiol.">
        <title>Ammonia Oxidation by the Arctic Terrestrial Thaumarchaeote Candidatus Nitrosocosmicus arcticus Is Stimulated by Increasing Temperatures.</title>
        <authorList>
            <person name="Alves R.J.E."/>
            <person name="Kerou M."/>
            <person name="Zappe A."/>
            <person name="Bittner R."/>
            <person name="Abby S.S."/>
            <person name="Schmidt H.A."/>
            <person name="Pfeifer K."/>
            <person name="Schleper C."/>
        </authorList>
    </citation>
    <scope>NUCLEOTIDE SEQUENCE [LARGE SCALE GENOMIC DNA]</scope>
    <source>
        <strain evidence="1 2">Kfb</strain>
    </source>
</reference>
<sequence length="73" mass="8526">MVEAKTMVNQKTKKVSYYFSESPHSLCLDKEDIMLVQIHAFERLLILTEYQTDLAAVEEEISQLKFVIELMKS</sequence>
<evidence type="ECO:0000313" key="2">
    <source>
        <dbReference type="Proteomes" id="UP000315289"/>
    </source>
</evidence>
<keyword evidence="2" id="KW-1185">Reference proteome</keyword>
<organism evidence="1 2">
    <name type="scientific">Candidatus Nitrosocosmicus arcticus</name>
    <dbReference type="NCBI Taxonomy" id="2035267"/>
    <lineage>
        <taxon>Archaea</taxon>
        <taxon>Nitrososphaerota</taxon>
        <taxon>Nitrososphaeria</taxon>
        <taxon>Nitrososphaerales</taxon>
        <taxon>Nitrososphaeraceae</taxon>
        <taxon>Candidatus Nitrosocosmicus</taxon>
    </lineage>
</organism>
<gene>
    <name evidence="1" type="ORF">NARC_10399</name>
</gene>
<dbReference type="Proteomes" id="UP000315289">
    <property type="component" value="Unassembled WGS sequence"/>
</dbReference>
<dbReference type="EMBL" id="VOAH01000001">
    <property type="protein sequence ID" value="TVP41993.1"/>
    <property type="molecule type" value="Genomic_DNA"/>
</dbReference>
<dbReference type="RefSeq" id="WP_222424747.1">
    <property type="nucleotide sequence ID" value="NZ_ML675578.1"/>
</dbReference>